<comment type="caution">
    <text evidence="1">The sequence shown here is derived from an EMBL/GenBank/DDBJ whole genome shotgun (WGS) entry which is preliminary data.</text>
</comment>
<protein>
    <submittedName>
        <fullName evidence="1">Uncharacterized protein</fullName>
    </submittedName>
</protein>
<sequence>MGDVRSGIGDQNTINASASCVLSQASWSINEPTFCWVTNYIPLPAGQCMETVHSAPLSRNAHSNITVPLGSQIVEPVLWNLWNI</sequence>
<dbReference type="AlphaFoldDB" id="A0AAV4XA87"/>
<gene>
    <name evidence="1" type="ORF">CEXT_374411</name>
</gene>
<evidence type="ECO:0000313" key="1">
    <source>
        <dbReference type="EMBL" id="GIY90885.1"/>
    </source>
</evidence>
<reference evidence="1 2" key="1">
    <citation type="submission" date="2021-06" db="EMBL/GenBank/DDBJ databases">
        <title>Caerostris extrusa draft genome.</title>
        <authorList>
            <person name="Kono N."/>
            <person name="Arakawa K."/>
        </authorList>
    </citation>
    <scope>NUCLEOTIDE SEQUENCE [LARGE SCALE GENOMIC DNA]</scope>
</reference>
<name>A0AAV4XA87_CAEEX</name>
<proteinExistence type="predicted"/>
<evidence type="ECO:0000313" key="2">
    <source>
        <dbReference type="Proteomes" id="UP001054945"/>
    </source>
</evidence>
<accession>A0AAV4XA87</accession>
<dbReference type="Proteomes" id="UP001054945">
    <property type="component" value="Unassembled WGS sequence"/>
</dbReference>
<organism evidence="1 2">
    <name type="scientific">Caerostris extrusa</name>
    <name type="common">Bark spider</name>
    <name type="synonym">Caerostris bankana</name>
    <dbReference type="NCBI Taxonomy" id="172846"/>
    <lineage>
        <taxon>Eukaryota</taxon>
        <taxon>Metazoa</taxon>
        <taxon>Ecdysozoa</taxon>
        <taxon>Arthropoda</taxon>
        <taxon>Chelicerata</taxon>
        <taxon>Arachnida</taxon>
        <taxon>Araneae</taxon>
        <taxon>Araneomorphae</taxon>
        <taxon>Entelegynae</taxon>
        <taxon>Araneoidea</taxon>
        <taxon>Araneidae</taxon>
        <taxon>Caerostris</taxon>
    </lineage>
</organism>
<keyword evidence="2" id="KW-1185">Reference proteome</keyword>
<dbReference type="EMBL" id="BPLR01017358">
    <property type="protein sequence ID" value="GIY90885.1"/>
    <property type="molecule type" value="Genomic_DNA"/>
</dbReference>